<accession>A0A1Y2LMP6</accession>
<protein>
    <recommendedName>
        <fullName evidence="3">F-box domain-containing protein</fullName>
    </recommendedName>
</protein>
<dbReference type="AlphaFoldDB" id="A0A1Y2LMP6"/>
<evidence type="ECO:0000313" key="2">
    <source>
        <dbReference type="Proteomes" id="UP000193240"/>
    </source>
</evidence>
<gene>
    <name evidence="1" type="ORF">B5807_10236</name>
</gene>
<name>A0A1Y2LMP6_EPING</name>
<dbReference type="Proteomes" id="UP000193240">
    <property type="component" value="Unassembled WGS sequence"/>
</dbReference>
<evidence type="ECO:0008006" key="3">
    <source>
        <dbReference type="Google" id="ProtNLM"/>
    </source>
</evidence>
<dbReference type="EMBL" id="KZ107854">
    <property type="protein sequence ID" value="OSS45244.1"/>
    <property type="molecule type" value="Genomic_DNA"/>
</dbReference>
<dbReference type="InParanoid" id="A0A1Y2LMP6"/>
<reference evidence="1 2" key="1">
    <citation type="journal article" date="2017" name="Genome Announc.">
        <title>Genome sequence of the saprophytic ascomycete Epicoccum nigrum ICMP 19927 strain isolated from New Zealand.</title>
        <authorList>
            <person name="Fokin M."/>
            <person name="Fleetwood D."/>
            <person name="Weir B.S."/>
            <person name="Villas-Boas S.G."/>
        </authorList>
    </citation>
    <scope>NUCLEOTIDE SEQUENCE [LARGE SCALE GENOMIC DNA]</scope>
    <source>
        <strain evidence="1 2">ICMP 19927</strain>
    </source>
</reference>
<proteinExistence type="predicted"/>
<organism evidence="1 2">
    <name type="scientific">Epicoccum nigrum</name>
    <name type="common">Soil fungus</name>
    <name type="synonym">Epicoccum purpurascens</name>
    <dbReference type="NCBI Taxonomy" id="105696"/>
    <lineage>
        <taxon>Eukaryota</taxon>
        <taxon>Fungi</taxon>
        <taxon>Dikarya</taxon>
        <taxon>Ascomycota</taxon>
        <taxon>Pezizomycotina</taxon>
        <taxon>Dothideomycetes</taxon>
        <taxon>Pleosporomycetidae</taxon>
        <taxon>Pleosporales</taxon>
        <taxon>Pleosporineae</taxon>
        <taxon>Didymellaceae</taxon>
        <taxon>Epicoccum</taxon>
    </lineage>
</organism>
<sequence length="293" mass="34076">MQTMDVFRFLDLPKELRLMIYDRIPYANDHLTLSRRDWSFFAKKQPLHRDNNAVHGDADSNQPVVIVVQTPPTAILATCRTIYEEALPSISKGKNRPYVKSLKILCSPDFLDVLSQQDGFLDIVLNWITGPDSTQDRSKHLESNEDIQDWLLDASLVTPEDTKHSRYPALTHIIDQVQQDLCSCHPLPIEISLLDRNLHMFEQFMEIFYWRTMEKKRKATIKIGMAGLQYCEHPNVFKRWEDTLSYVSRDLDDAMDMRSLVYGTTSEMKVLRAPRLMGAAAKDRWDGEWDLQQ</sequence>
<evidence type="ECO:0000313" key="1">
    <source>
        <dbReference type="EMBL" id="OSS45244.1"/>
    </source>
</evidence>
<keyword evidence="2" id="KW-1185">Reference proteome</keyword>